<sequence length="83" mass="9913">FKYLILAGFKMPPSDIQRMANVEIDKATELISWYKHFNSQPHKLKHLCRLCVRQNLQYNVIYSLRQLLLPQDLYQYLLLGDIC</sequence>
<dbReference type="InterPro" id="IPR001496">
    <property type="entry name" value="SOCS_box"/>
</dbReference>
<dbReference type="SUPFAM" id="SSF158235">
    <property type="entry name" value="SOCS box-like"/>
    <property type="match status" value="1"/>
</dbReference>
<evidence type="ECO:0000313" key="2">
    <source>
        <dbReference type="EMBL" id="CEK55026.1"/>
    </source>
</evidence>
<dbReference type="EMBL" id="HACG01008161">
    <property type="protein sequence ID" value="CEK55026.1"/>
    <property type="molecule type" value="Transcribed_RNA"/>
</dbReference>
<reference evidence="2" key="1">
    <citation type="submission" date="2014-12" db="EMBL/GenBank/DDBJ databases">
        <title>Insight into the proteome of Arion vulgaris.</title>
        <authorList>
            <person name="Aradska J."/>
            <person name="Bulat T."/>
            <person name="Smidak R."/>
            <person name="Sarate P."/>
            <person name="Gangsoo J."/>
            <person name="Sialana F."/>
            <person name="Bilban M."/>
            <person name="Lubec G."/>
        </authorList>
    </citation>
    <scope>NUCLEOTIDE SEQUENCE</scope>
    <source>
        <tissue evidence="2">Skin</tissue>
    </source>
</reference>
<dbReference type="AlphaFoldDB" id="A0A0B6YGW8"/>
<dbReference type="PROSITE" id="PS50225">
    <property type="entry name" value="SOCS"/>
    <property type="match status" value="1"/>
</dbReference>
<accession>A0A0B6YGW8</accession>
<protein>
    <recommendedName>
        <fullName evidence="1">SOCS box domain-containing protein</fullName>
    </recommendedName>
</protein>
<feature type="non-terminal residue" evidence="2">
    <location>
        <position position="83"/>
    </location>
</feature>
<dbReference type="GO" id="GO:0035556">
    <property type="term" value="P:intracellular signal transduction"/>
    <property type="evidence" value="ECO:0007669"/>
    <property type="project" value="InterPro"/>
</dbReference>
<organism evidence="2">
    <name type="scientific">Arion vulgaris</name>
    <dbReference type="NCBI Taxonomy" id="1028688"/>
    <lineage>
        <taxon>Eukaryota</taxon>
        <taxon>Metazoa</taxon>
        <taxon>Spiralia</taxon>
        <taxon>Lophotrochozoa</taxon>
        <taxon>Mollusca</taxon>
        <taxon>Gastropoda</taxon>
        <taxon>Heterobranchia</taxon>
        <taxon>Euthyneura</taxon>
        <taxon>Panpulmonata</taxon>
        <taxon>Eupulmonata</taxon>
        <taxon>Stylommatophora</taxon>
        <taxon>Helicina</taxon>
        <taxon>Arionoidea</taxon>
        <taxon>Arionidae</taxon>
        <taxon>Arion</taxon>
    </lineage>
</organism>
<dbReference type="InterPro" id="IPR036036">
    <property type="entry name" value="SOCS_box-like_dom_sf"/>
</dbReference>
<gene>
    <name evidence="2" type="primary">ORF24187</name>
</gene>
<proteinExistence type="predicted"/>
<dbReference type="Pfam" id="PF07525">
    <property type="entry name" value="SOCS_box"/>
    <property type="match status" value="1"/>
</dbReference>
<evidence type="ECO:0000259" key="1">
    <source>
        <dbReference type="PROSITE" id="PS50225"/>
    </source>
</evidence>
<name>A0A0B6YGW8_9EUPU</name>
<dbReference type="Gene3D" id="1.10.750.20">
    <property type="entry name" value="SOCS box"/>
    <property type="match status" value="1"/>
</dbReference>
<feature type="non-terminal residue" evidence="2">
    <location>
        <position position="1"/>
    </location>
</feature>
<feature type="domain" description="SOCS box" evidence="1">
    <location>
        <begin position="39"/>
        <end position="77"/>
    </location>
</feature>